<feature type="region of interest" description="Disordered" evidence="4">
    <location>
        <begin position="2852"/>
        <end position="2910"/>
    </location>
</feature>
<accession>A0A0R0DS80</accession>
<evidence type="ECO:0000256" key="5">
    <source>
        <dbReference type="SAM" id="SignalP"/>
    </source>
</evidence>
<feature type="region of interest" description="Disordered" evidence="4">
    <location>
        <begin position="1971"/>
        <end position="2002"/>
    </location>
</feature>
<evidence type="ECO:0000256" key="4">
    <source>
        <dbReference type="SAM" id="MobiDB-lite"/>
    </source>
</evidence>
<dbReference type="PANTHER" id="PTHR23303:SF15">
    <property type="entry name" value="COLOSSIN-A"/>
    <property type="match status" value="1"/>
</dbReference>
<dbReference type="Gene3D" id="2.60.40.740">
    <property type="match status" value="1"/>
</dbReference>
<evidence type="ECO:0000256" key="3">
    <source>
        <dbReference type="ARBA" id="ARBA00022729"/>
    </source>
</evidence>
<feature type="domain" description="SD-repeat containing protein B" evidence="7">
    <location>
        <begin position="1649"/>
        <end position="1719"/>
    </location>
</feature>
<evidence type="ECO:0000313" key="9">
    <source>
        <dbReference type="Proteomes" id="UP000050940"/>
    </source>
</evidence>
<dbReference type="PANTHER" id="PTHR23303">
    <property type="entry name" value="CARBOXYPEPTIDASE REGULATORY REGION-CONTAINING"/>
    <property type="match status" value="1"/>
</dbReference>
<dbReference type="SUPFAM" id="SSF117074">
    <property type="entry name" value="Hypothetical protein PA1324"/>
    <property type="match status" value="9"/>
</dbReference>
<gene>
    <name evidence="8" type="ORF">ABB34_09450</name>
</gene>
<dbReference type="Gene3D" id="2.60.40.10">
    <property type="entry name" value="Immunoglobulins"/>
    <property type="match status" value="11"/>
</dbReference>
<feature type="domain" description="DUF11" evidence="6">
    <location>
        <begin position="301"/>
        <end position="418"/>
    </location>
</feature>
<dbReference type="InterPro" id="IPR047589">
    <property type="entry name" value="DUF11_rpt"/>
</dbReference>
<evidence type="ECO:0000313" key="8">
    <source>
        <dbReference type="EMBL" id="KRG84341.1"/>
    </source>
</evidence>
<dbReference type="STRING" id="659018.ABB34_09450"/>
<feature type="region of interest" description="Disordered" evidence="4">
    <location>
        <begin position="546"/>
        <end position="583"/>
    </location>
</feature>
<dbReference type="Pfam" id="PF01345">
    <property type="entry name" value="DUF11"/>
    <property type="match status" value="5"/>
</dbReference>
<feature type="region of interest" description="Disordered" evidence="4">
    <location>
        <begin position="1360"/>
        <end position="1385"/>
    </location>
</feature>
<keyword evidence="2" id="KW-0964">Secreted</keyword>
<dbReference type="InterPro" id="IPR051417">
    <property type="entry name" value="SDr/BOS_complex"/>
</dbReference>
<reference evidence="8 9" key="1">
    <citation type="submission" date="2015-05" db="EMBL/GenBank/DDBJ databases">
        <title>Genome sequencing and analysis of members of genus Stenotrophomonas.</title>
        <authorList>
            <person name="Patil P.P."/>
            <person name="Midha S."/>
            <person name="Patil P.B."/>
        </authorList>
    </citation>
    <scope>NUCLEOTIDE SEQUENCE [LARGE SCALE GENOMIC DNA]</scope>
    <source>
        <strain evidence="8 9">JCM 16244</strain>
    </source>
</reference>
<proteinExistence type="predicted"/>
<dbReference type="OrthoDB" id="28717at2"/>
<dbReference type="InterPro" id="IPR033764">
    <property type="entry name" value="Sdr_B"/>
</dbReference>
<feature type="signal peptide" evidence="5">
    <location>
        <begin position="1"/>
        <end position="15"/>
    </location>
</feature>
<feature type="domain" description="SD-repeat containing protein B" evidence="7">
    <location>
        <begin position="1785"/>
        <end position="1869"/>
    </location>
</feature>
<feature type="chain" id="PRO_5013289034" description="DUF11 domain-containing protein" evidence="5">
    <location>
        <begin position="16"/>
        <end position="2910"/>
    </location>
</feature>
<organism evidence="8 9">
    <name type="scientific">Stenotrophomonas daejeonensis</name>
    <dbReference type="NCBI Taxonomy" id="659018"/>
    <lineage>
        <taxon>Bacteria</taxon>
        <taxon>Pseudomonadati</taxon>
        <taxon>Pseudomonadota</taxon>
        <taxon>Gammaproteobacteria</taxon>
        <taxon>Lysobacterales</taxon>
        <taxon>Lysobacteraceae</taxon>
        <taxon>Stenotrophomonas</taxon>
    </lineage>
</organism>
<dbReference type="EMBL" id="LDJP01000055">
    <property type="protein sequence ID" value="KRG84341.1"/>
    <property type="molecule type" value="Genomic_DNA"/>
</dbReference>
<feature type="compositionally biased region" description="Polar residues" evidence="4">
    <location>
        <begin position="1992"/>
        <end position="2002"/>
    </location>
</feature>
<dbReference type="InterPro" id="IPR013783">
    <property type="entry name" value="Ig-like_fold"/>
</dbReference>
<name>A0A0R0DS80_9GAMM</name>
<dbReference type="Proteomes" id="UP000050940">
    <property type="component" value="Unassembled WGS sequence"/>
</dbReference>
<feature type="domain" description="SD-repeat containing protein B" evidence="7">
    <location>
        <begin position="1912"/>
        <end position="2018"/>
    </location>
</feature>
<evidence type="ECO:0008006" key="10">
    <source>
        <dbReference type="Google" id="ProtNLM"/>
    </source>
</evidence>
<feature type="domain" description="DUF11" evidence="6">
    <location>
        <begin position="2147"/>
        <end position="2256"/>
    </location>
</feature>
<evidence type="ECO:0000256" key="2">
    <source>
        <dbReference type="ARBA" id="ARBA00022525"/>
    </source>
</evidence>
<dbReference type="NCBIfam" id="TIGR01451">
    <property type="entry name" value="B_ant_repeat"/>
    <property type="match status" value="3"/>
</dbReference>
<feature type="domain" description="SD-repeat containing protein B" evidence="7">
    <location>
        <begin position="2027"/>
        <end position="2138"/>
    </location>
</feature>
<dbReference type="InterPro" id="IPR001434">
    <property type="entry name" value="OmcB-like_DUF11"/>
</dbReference>
<feature type="compositionally biased region" description="Low complexity" evidence="4">
    <location>
        <begin position="1197"/>
        <end position="1216"/>
    </location>
</feature>
<feature type="compositionally biased region" description="Polar residues" evidence="4">
    <location>
        <begin position="2094"/>
        <end position="2103"/>
    </location>
</feature>
<feature type="domain" description="SD-repeat containing protein B" evidence="7">
    <location>
        <begin position="1419"/>
        <end position="1484"/>
    </location>
</feature>
<evidence type="ECO:0000256" key="1">
    <source>
        <dbReference type="ARBA" id="ARBA00004613"/>
    </source>
</evidence>
<dbReference type="GO" id="GO:0005576">
    <property type="term" value="C:extracellular region"/>
    <property type="evidence" value="ECO:0007669"/>
    <property type="project" value="UniProtKB-SubCell"/>
</dbReference>
<comment type="subcellular location">
    <subcellularLocation>
        <location evidence="1">Secreted</location>
    </subcellularLocation>
</comment>
<evidence type="ECO:0000259" key="7">
    <source>
        <dbReference type="Pfam" id="PF17210"/>
    </source>
</evidence>
<dbReference type="Pfam" id="PF17210">
    <property type="entry name" value="SdrD_B"/>
    <property type="match status" value="5"/>
</dbReference>
<feature type="region of interest" description="Disordered" evidence="4">
    <location>
        <begin position="1191"/>
        <end position="1217"/>
    </location>
</feature>
<sequence>MALAALLALPLPALAENLQFSVLANAGDSQVPVGAAFKYQVEVQNSDSSTVSDGVAIFDLPVNAVATGLPGYCFSEGVNQDTDRERIRCNLPELVGLNSKVNFEIEMSSAGMAVGAASIEGAIGFDRGNVPDVTTTVASLITNTDLFFGDDTNKADNKQSTSTAIVQSGDLRLEKVASAPSVIGGEELTYTLTVTNDGPNASAGFSVVDTLPSGVDYVADSFAGSNWSVQLNVPEAGKLTATYTGPALAASGNAAFTFKGKANVGGGTVTNSAVVVAGAMPDPDPTNNNASVSTIVTPGADLQISKTATPAPAIAGETVRFNITLTNLGPSAAENPRWSDVMPAGFVITDGDQPAGWVCATTAGDTTRGCTYAGTLPANSPVSFWVDATVPADGNGDVINTVTAASDTPDPVAANDSYPLTFSVMPDGADLGLTKSKTPKLVAIWPGSGPDDDSRMTSVIQVRNYGPKAATGNVQVVDTLPLGEEFLANLTPANWSCAAVPASWDGMTAQVVTCDLVAGSYPLARNTNAPELRLQTRARSADLNLRNEACTGGSGGSSEPATSSINEDRNTDNDCAGDGTRTTDDRVDLELAKTTNAFGGNGKTLRVDDDSFTYTLRVTNKDLGGGSVRATGIVVNDAIPGYVPASAGLPATAITATTSSGWPCTVSAGSVVCRSGSAGLDPGASEDITISVTRPLMDSALASGDSRCAGQPAGSFCNTAGVEVDANVAGSVGEIEGGNNQASDWLVVEKRANVRTVDKQIPTGTTGQVGVNTNYVMSWINEGPSLVPGVVFRDTFTLPANDAGFVLVSATRTRQGQSDAACTVTSSTGLVETTTVDGKSYAAGASGGTLVIECPAYDLPSRYSEEMKVTIRPNVDSGNNPTGRQFANTADFTIQGGATGAGYNYNYDPSAADDEKSAVLTFNAGAAQLFVEKVDRDSSFTSGVDPLGYEPGGDNFVTYRVSVRNAGPSIATGVAISDQYRAPAGKQVQFIGWAPGTLTGPTAAFGMVGCSVNSANPFTGAGIQPGDPSLDISCEVPGAGFGGSNQAGIIGVNASSYIYLRYKYLDAPAPTGETARNYVAVSMNEAQVPGGIYSDEEQTTILARADMGVEKKVFSTAPDADPEAALPATEATEVALRQPFWWVIEAENHGPAPSMSLNRSNPGPLNGTGTVITDTLPVGMVIAGTITWEKKGTPTQGETATGTGTCPAPASPTTGGSRTITCNVGDVAIDGKVRILVPARWETWPGAGDQTNTATVRTEMVDPNPANDSDDAAIKVTRSSLAGTVFWDQNRSNGNGTKEAADTGVQSVVIRLSGTDAYGNVLGGATGYLQTTTASDGSYTFNNLSPADAAGYTLTQIQPAAYVNGPDDPPTDTTSGRSLDGDYAAGASGDADSTYTAIHVGANDAGVRYNFPEVKRPSLSGYVYVDSNHNDVRDPGEDPIVGAEIQLLDADTGTVVDTATTNGSGLYTFNNLDPLRTYILREVLPGSGEYINRPSAVTVGSNGGGTAEAEDATTDRISGIDLSAGLDGTGYNFGEDALAAISGTVYLDRDDNGDMNAGDVGIPDVEVVITSAGLDGIAGTADDIEVRLTTGSDGRYSYPGAVAGLDYTITQTQPTGLLSGQEHNSNVIQLTNLPTAGSTGNDFGELAGSIAGRVWLDTNNNGLIDAGENGIANVSVNLPAGTLDALGNPVAAVTTDANGNYRFDDLLAGTYVVTEQAAQPVVTVGGSPVTTINGTTVAGNIGGTPTGTATLVATTPSAVSGIALGAGQHSVQNDFGETLPVSVSGTVFLDINNDGDQAGAGETGLSGVTIELTGTDDTGATVSLSTTTDGNGQFSFEGLRPGTYTVTEPDQPTGTANGITTAGTVGGTSSGTATPVTTVPSEIAGIDLTTPGSASVDNLFGEIPRSSGITGKVWLDRDNDGVVDPDETGIGGVRVELEGTAIDGTTISLWTTTEPDGSYSFIELPPGTYTVTEPNQPPGTLDGKTVEGSTGGMPSQTGDTPSKIETITVGVNEISTENNFGEIPAGSISGYVYNDSNDDGIKQGDEGGYAGVTVVLSGTDDLGNPVNATVTTNPDGSYEFPNLRPGTYVVTEPDQPTETLNGKTTAGSTGGTGSNPTPTSSEITGIVLAPGDESTDNNFGEIGDSPDMLVSKSSTTVKFTVNNIGSYLIRVRNGGQKPSVGEYVVRDRLPAGLTLAGTPAGNGWTCTGAAGETRFECRSSEVVNAGATSPSEITVSVNVSEVAAKAGTVNNAVLVEGGGENEFRTPTPAERTAFDGDVTDLPVCDAGITQNACRVPNEVQLAASVGGTVWFDVGSEDTLLDGGDERLQDWIVELVDPDTGVVVKTTTTAADGSYRFGDMIPGVKLNIQFRDPNSGVLWAWPVNKEITGGTGASCDADNAIANGGVSACRTSENGNSQLQVVLKPGDHLPQQSLPVDPSGVVYDAVTRDPVPGSIVTLQPVGVCNGYDPLTAILNAGAGGYTVEGNAISMTVGNNGYYQFVFGPAAPARCEFRLTVTPPGGYRFASSLIPPQEGSLSPAGAAGTTHLVQPQATAPTGAVGADTQYWLTLFSGSATAGIVHNHIPLDTAEATGLVISKTGDRRIAEIGDTVQYTITVRQTAGSALATVNIVDTLPRGFTYIDGTARIGGRALADPSGRPGPRLGFDLGPIDVGGQLVLTYRVRVGVGAQQGDGVNRAQAHGCSIDGGCIDPVSLAPVPGSIPSNRAEYRVRVTGGVFTDEVCVLGKVFVDCNNNHVQDAEELGIPGVRLYFSNGTWVISDSEGKYSYCGLPPQSHTLKVDPSTLPVGARLTTSSNRNLGDADSLFLDLKNGELHRADFVEGSCSNPLLEQVKARRTQGEVRAPENEAGQSQLRFESKPLRAPQQATDSANQRPIVEPRPNPPSTSAAQEVQP</sequence>
<feature type="compositionally biased region" description="Low complexity" evidence="4">
    <location>
        <begin position="1852"/>
        <end position="1863"/>
    </location>
</feature>
<feature type="domain" description="DUF11" evidence="6">
    <location>
        <begin position="170"/>
        <end position="293"/>
    </location>
</feature>
<feature type="compositionally biased region" description="Polar residues" evidence="4">
    <location>
        <begin position="2901"/>
        <end position="2910"/>
    </location>
</feature>
<feature type="domain" description="DUF11" evidence="6">
    <location>
        <begin position="1157"/>
        <end position="1274"/>
    </location>
</feature>
<evidence type="ECO:0000259" key="6">
    <source>
        <dbReference type="Pfam" id="PF01345"/>
    </source>
</evidence>
<comment type="caution">
    <text evidence="8">The sequence shown here is derived from an EMBL/GenBank/DDBJ whole genome shotgun (WGS) entry which is preliminary data.</text>
</comment>
<keyword evidence="3 5" id="KW-0732">Signal</keyword>
<feature type="region of interest" description="Disordered" evidence="4">
    <location>
        <begin position="2091"/>
        <end position="2120"/>
    </location>
</feature>
<protein>
    <recommendedName>
        <fullName evidence="10">DUF11 domain-containing protein</fullName>
    </recommendedName>
</protein>
<dbReference type="RefSeq" id="WP_057641069.1">
    <property type="nucleotide sequence ID" value="NZ_LDJP01000055.1"/>
</dbReference>
<feature type="region of interest" description="Disordered" evidence="4">
    <location>
        <begin position="1850"/>
        <end position="1873"/>
    </location>
</feature>
<keyword evidence="9" id="KW-1185">Reference proteome</keyword>
<dbReference type="PATRIC" id="fig|659018.3.peg.1912"/>
<feature type="domain" description="DUF11" evidence="6">
    <location>
        <begin position="2592"/>
        <end position="2698"/>
    </location>
</feature>